<name>A0A0G3XFU3_9SPHN</name>
<dbReference type="Pfam" id="PF22677">
    <property type="entry name" value="Ble-like_N"/>
    <property type="match status" value="1"/>
</dbReference>
<protein>
    <submittedName>
        <fullName evidence="1">Lactoylglutathione lyase</fullName>
    </submittedName>
</protein>
<keyword evidence="2" id="KW-1185">Reference proteome</keyword>
<dbReference type="PROSITE" id="PS51819">
    <property type="entry name" value="VOC"/>
    <property type="match status" value="1"/>
</dbReference>
<dbReference type="PANTHER" id="PTHR36503:SF2">
    <property type="entry name" value="BLR2408 PROTEIN"/>
    <property type="match status" value="1"/>
</dbReference>
<reference evidence="1 2" key="1">
    <citation type="submission" date="2015-06" db="EMBL/GenBank/DDBJ databases">
        <authorList>
            <person name="Zeng Y."/>
            <person name="Huang Y."/>
        </authorList>
    </citation>
    <scope>NUCLEOTIDE SEQUENCE [LARGE SCALE GENOMIC DNA]</scope>
    <source>
        <strain evidence="1 2">PQ-2</strain>
    </source>
</reference>
<dbReference type="GO" id="GO:0016829">
    <property type="term" value="F:lyase activity"/>
    <property type="evidence" value="ECO:0007669"/>
    <property type="project" value="UniProtKB-KW"/>
</dbReference>
<sequence>MQKMIFINLPVADLPRSMAFYAALGFTNEPKFTDETAACMVWSETIYVMLLTHAKWQSFTDRPITTDGSSALRLCLSLESREAVETMNRVAGESGGTADADPATDYGFMTTRSFADPDGHIWEPMWMDPAAAEQGPPAEVNA</sequence>
<dbReference type="KEGG" id="cna:AB433_03460"/>
<accession>A0A0G3XFU3</accession>
<dbReference type="Gene3D" id="3.10.180.10">
    <property type="entry name" value="2,3-Dihydroxybiphenyl 1,2-Dioxygenase, domain 1"/>
    <property type="match status" value="1"/>
</dbReference>
<dbReference type="STRING" id="1348774.AB433_03460"/>
<keyword evidence="1" id="KW-0456">Lyase</keyword>
<dbReference type="InterPro" id="IPR029068">
    <property type="entry name" value="Glyas_Bleomycin-R_OHBP_Dase"/>
</dbReference>
<evidence type="ECO:0000313" key="2">
    <source>
        <dbReference type="Proteomes" id="UP000035287"/>
    </source>
</evidence>
<evidence type="ECO:0000313" key="1">
    <source>
        <dbReference type="EMBL" id="AKM09243.1"/>
    </source>
</evidence>
<dbReference type="OrthoDB" id="9798430at2"/>
<dbReference type="PATRIC" id="fig|1348774.3.peg.722"/>
<dbReference type="InterPro" id="IPR053863">
    <property type="entry name" value="Glyoxy/Ble-like_N"/>
</dbReference>
<dbReference type="PANTHER" id="PTHR36503">
    <property type="entry name" value="BLR2520 PROTEIN"/>
    <property type="match status" value="1"/>
</dbReference>
<dbReference type="SUPFAM" id="SSF54593">
    <property type="entry name" value="Glyoxalase/Bleomycin resistance protein/Dihydroxybiphenyl dioxygenase"/>
    <property type="match status" value="1"/>
</dbReference>
<dbReference type="Proteomes" id="UP000035287">
    <property type="component" value="Chromosome"/>
</dbReference>
<dbReference type="AlphaFoldDB" id="A0A0G3XFU3"/>
<organism evidence="1 2">
    <name type="scientific">Croceicoccus naphthovorans</name>
    <dbReference type="NCBI Taxonomy" id="1348774"/>
    <lineage>
        <taxon>Bacteria</taxon>
        <taxon>Pseudomonadati</taxon>
        <taxon>Pseudomonadota</taxon>
        <taxon>Alphaproteobacteria</taxon>
        <taxon>Sphingomonadales</taxon>
        <taxon>Erythrobacteraceae</taxon>
        <taxon>Croceicoccus</taxon>
    </lineage>
</organism>
<proteinExistence type="predicted"/>
<gene>
    <name evidence="1" type="ORF">AB433_03460</name>
</gene>
<dbReference type="EMBL" id="CP011770">
    <property type="protein sequence ID" value="AKM09243.1"/>
    <property type="molecule type" value="Genomic_DNA"/>
</dbReference>
<dbReference type="InterPro" id="IPR037523">
    <property type="entry name" value="VOC_core"/>
</dbReference>